<gene>
    <name evidence="1" type="ORF">KT99_14550</name>
</gene>
<reference evidence="1 2" key="1">
    <citation type="submission" date="2007-10" db="EMBL/GenBank/DDBJ databases">
        <authorList>
            <person name="Yayanos A."/>
            <person name="Ferriera S."/>
            <person name="Johnson J."/>
            <person name="Kravitz S."/>
            <person name="Halpern A."/>
            <person name="Remington K."/>
            <person name="Beeson K."/>
            <person name="Tran B."/>
            <person name="Rogers Y.-H."/>
            <person name="Friedman R."/>
            <person name="Venter J.C."/>
        </authorList>
    </citation>
    <scope>NUCLEOTIDE SEQUENCE [LARGE SCALE GENOMIC DNA]</scope>
    <source>
        <strain evidence="1 2">KT99</strain>
    </source>
</reference>
<evidence type="ECO:0000313" key="2">
    <source>
        <dbReference type="Proteomes" id="UP000005839"/>
    </source>
</evidence>
<dbReference type="AlphaFoldDB" id="A9DG36"/>
<dbReference type="RefSeq" id="WP_005502036.1">
    <property type="nucleotide sequence ID" value="NZ_ABIC01000042.1"/>
</dbReference>
<keyword evidence="2" id="KW-1185">Reference proteome</keyword>
<organism evidence="1 2">
    <name type="scientific">Shewanella benthica KT99</name>
    <dbReference type="NCBI Taxonomy" id="314608"/>
    <lineage>
        <taxon>Bacteria</taxon>
        <taxon>Pseudomonadati</taxon>
        <taxon>Pseudomonadota</taxon>
        <taxon>Gammaproteobacteria</taxon>
        <taxon>Alteromonadales</taxon>
        <taxon>Shewanellaceae</taxon>
        <taxon>Shewanella</taxon>
    </lineage>
</organism>
<proteinExistence type="predicted"/>
<protein>
    <submittedName>
        <fullName evidence="1">Uncharacterized protein</fullName>
    </submittedName>
</protein>
<dbReference type="STRING" id="314608.KT99_14550"/>
<name>A9DG36_9GAMM</name>
<dbReference type="Proteomes" id="UP000005839">
    <property type="component" value="Unassembled WGS sequence"/>
</dbReference>
<evidence type="ECO:0000313" key="1">
    <source>
        <dbReference type="EMBL" id="EDP99357.1"/>
    </source>
</evidence>
<dbReference type="EMBL" id="ABIC01000042">
    <property type="protein sequence ID" value="EDP99357.1"/>
    <property type="molecule type" value="Genomic_DNA"/>
</dbReference>
<sequence length="44" mass="5060">MKQYLDAETAYKNGLNSINLMPEHRRLTPVVEDLKSQLEAKLSN</sequence>
<accession>A9DG36</accession>
<comment type="caution">
    <text evidence="1">The sequence shown here is derived from an EMBL/GenBank/DDBJ whole genome shotgun (WGS) entry which is preliminary data.</text>
</comment>